<dbReference type="Gene3D" id="1.10.260.40">
    <property type="entry name" value="lambda repressor-like DNA-binding domains"/>
    <property type="match status" value="1"/>
</dbReference>
<dbReference type="SUPFAM" id="SSF47413">
    <property type="entry name" value="lambda repressor-like DNA-binding domains"/>
    <property type="match status" value="1"/>
</dbReference>
<dbReference type="PRINTS" id="PR00036">
    <property type="entry name" value="HTHLACI"/>
</dbReference>
<dbReference type="InterPro" id="IPR046335">
    <property type="entry name" value="LacI/GalR-like_sensor"/>
</dbReference>
<gene>
    <name evidence="5" type="ORF">SAMN05660299_00686</name>
</gene>
<keyword evidence="3" id="KW-0804">Transcription</keyword>
<dbReference type="InterPro" id="IPR000843">
    <property type="entry name" value="HTH_LacI"/>
</dbReference>
<sequence>MTIYDIAKKCNVSIATVSRVLNGSDRVSEKTRAKVLAAMKEQDYAPNPFARGLGLDSMKMVGVLCSDVADAFYAKAVSLIENALQKHNFDVMLSCTGECNGKDIKALRYLMQKHVDAVIIIGTPFAVQGNVAAIKKIAEQIPLVTINNNYKLQGTYSIVCDEQTGMRNAVYALANKGCRSILYLYDSLTYSGQHKLTGYKQGVLELGLDAQPALIQKTPRTFEAVESMIHMLLKQKVPFDAILTSEDILAVAAQRIARRNNRCVPVIGCNNSIIAECATPTLTSLDNQLDCLCETAIKTVIHLMQSNAPALPSKTVFDAKLIERESFQIHPQ</sequence>
<proteinExistence type="predicted"/>
<dbReference type="EMBL" id="FNHQ01000005">
    <property type="protein sequence ID" value="SDM33591.1"/>
    <property type="molecule type" value="Genomic_DNA"/>
</dbReference>
<evidence type="ECO:0000256" key="2">
    <source>
        <dbReference type="ARBA" id="ARBA00023125"/>
    </source>
</evidence>
<reference evidence="5 6" key="1">
    <citation type="submission" date="2016-10" db="EMBL/GenBank/DDBJ databases">
        <authorList>
            <person name="de Groot N.N."/>
        </authorList>
    </citation>
    <scope>NUCLEOTIDE SEQUENCE [LARGE SCALE GENOMIC DNA]</scope>
    <source>
        <strain evidence="5 6">DSM 16981</strain>
    </source>
</reference>
<feature type="domain" description="HTH lacI-type" evidence="4">
    <location>
        <begin position="1"/>
        <end position="55"/>
    </location>
</feature>
<protein>
    <submittedName>
        <fullName evidence="5">Transcriptional regulator, LacI family</fullName>
    </submittedName>
</protein>
<evidence type="ECO:0000313" key="6">
    <source>
        <dbReference type="Proteomes" id="UP000199309"/>
    </source>
</evidence>
<dbReference type="SMART" id="SM00354">
    <property type="entry name" value="HTH_LACI"/>
    <property type="match status" value="1"/>
</dbReference>
<evidence type="ECO:0000259" key="4">
    <source>
        <dbReference type="PROSITE" id="PS50932"/>
    </source>
</evidence>
<accession>A0A1G9SDX1</accession>
<dbReference type="Gene3D" id="3.40.50.2300">
    <property type="match status" value="2"/>
</dbReference>
<dbReference type="PROSITE" id="PS50932">
    <property type="entry name" value="HTH_LACI_2"/>
    <property type="match status" value="1"/>
</dbReference>
<name>A0A1G9SDX1_9FIRM</name>
<evidence type="ECO:0000256" key="3">
    <source>
        <dbReference type="ARBA" id="ARBA00023163"/>
    </source>
</evidence>
<dbReference type="Proteomes" id="UP000199309">
    <property type="component" value="Unassembled WGS sequence"/>
</dbReference>
<dbReference type="Pfam" id="PF13377">
    <property type="entry name" value="Peripla_BP_3"/>
    <property type="match status" value="1"/>
</dbReference>
<evidence type="ECO:0000256" key="1">
    <source>
        <dbReference type="ARBA" id="ARBA00023015"/>
    </source>
</evidence>
<dbReference type="GO" id="GO:0003700">
    <property type="term" value="F:DNA-binding transcription factor activity"/>
    <property type="evidence" value="ECO:0007669"/>
    <property type="project" value="TreeGrafter"/>
</dbReference>
<dbReference type="SUPFAM" id="SSF53822">
    <property type="entry name" value="Periplasmic binding protein-like I"/>
    <property type="match status" value="1"/>
</dbReference>
<dbReference type="PANTHER" id="PTHR30146">
    <property type="entry name" value="LACI-RELATED TRANSCRIPTIONAL REPRESSOR"/>
    <property type="match status" value="1"/>
</dbReference>
<dbReference type="CDD" id="cd06267">
    <property type="entry name" value="PBP1_LacI_sugar_binding-like"/>
    <property type="match status" value="1"/>
</dbReference>
<dbReference type="OrthoDB" id="9784962at2"/>
<evidence type="ECO:0000313" key="5">
    <source>
        <dbReference type="EMBL" id="SDM33591.1"/>
    </source>
</evidence>
<dbReference type="RefSeq" id="WP_091648164.1">
    <property type="nucleotide sequence ID" value="NZ_FNHQ01000005.1"/>
</dbReference>
<dbReference type="PANTHER" id="PTHR30146:SF109">
    <property type="entry name" value="HTH-TYPE TRANSCRIPTIONAL REGULATOR GALS"/>
    <property type="match status" value="1"/>
</dbReference>
<keyword evidence="2" id="KW-0238">DNA-binding</keyword>
<dbReference type="AlphaFoldDB" id="A0A1G9SDX1"/>
<dbReference type="STRING" id="349095.SAMN05660299_00686"/>
<dbReference type="CDD" id="cd01392">
    <property type="entry name" value="HTH_LacI"/>
    <property type="match status" value="1"/>
</dbReference>
<organism evidence="5 6">
    <name type="scientific">Megasphaera paucivorans</name>
    <dbReference type="NCBI Taxonomy" id="349095"/>
    <lineage>
        <taxon>Bacteria</taxon>
        <taxon>Bacillati</taxon>
        <taxon>Bacillota</taxon>
        <taxon>Negativicutes</taxon>
        <taxon>Veillonellales</taxon>
        <taxon>Veillonellaceae</taxon>
        <taxon>Megasphaera</taxon>
    </lineage>
</organism>
<keyword evidence="1" id="KW-0805">Transcription regulation</keyword>
<dbReference type="GO" id="GO:0000976">
    <property type="term" value="F:transcription cis-regulatory region binding"/>
    <property type="evidence" value="ECO:0007669"/>
    <property type="project" value="TreeGrafter"/>
</dbReference>
<dbReference type="InterPro" id="IPR010982">
    <property type="entry name" value="Lambda_DNA-bd_dom_sf"/>
</dbReference>
<dbReference type="Pfam" id="PF00356">
    <property type="entry name" value="LacI"/>
    <property type="match status" value="1"/>
</dbReference>
<keyword evidence="6" id="KW-1185">Reference proteome</keyword>
<dbReference type="InterPro" id="IPR028082">
    <property type="entry name" value="Peripla_BP_I"/>
</dbReference>